<dbReference type="GO" id="GO:0000724">
    <property type="term" value="P:double-strand break repair via homologous recombination"/>
    <property type="evidence" value="ECO:0007669"/>
    <property type="project" value="UniProtKB-ARBA"/>
</dbReference>
<evidence type="ECO:0000313" key="17">
    <source>
        <dbReference type="EMBL" id="KXZ52381.1"/>
    </source>
</evidence>
<keyword evidence="6" id="KW-0378">Hydrolase</keyword>
<dbReference type="Gene3D" id="2.40.50.140">
    <property type="entry name" value="Nucleic acid-binding proteins"/>
    <property type="match status" value="1"/>
</dbReference>
<evidence type="ECO:0000256" key="1">
    <source>
        <dbReference type="ARBA" id="ARBA00004123"/>
    </source>
</evidence>
<dbReference type="PANTHER" id="PTHR11630:SF47">
    <property type="entry name" value="DNA HELICASE MCM8"/>
    <property type="match status" value="1"/>
</dbReference>
<evidence type="ECO:0000259" key="16">
    <source>
        <dbReference type="PROSITE" id="PS50051"/>
    </source>
</evidence>
<dbReference type="OrthoDB" id="422555at2759"/>
<keyword evidence="5" id="KW-0227">DNA damage</keyword>
<feature type="region of interest" description="Disordered" evidence="15">
    <location>
        <begin position="1"/>
        <end position="27"/>
    </location>
</feature>
<dbReference type="PANTHER" id="PTHR11630">
    <property type="entry name" value="DNA REPLICATION LICENSING FACTOR MCM FAMILY MEMBER"/>
    <property type="match status" value="1"/>
</dbReference>
<dbReference type="EC" id="3.6.4.12" evidence="3"/>
<comment type="caution">
    <text evidence="17">The sequence shown here is derived from an EMBL/GenBank/DDBJ whole genome shotgun (WGS) entry which is preliminary data.</text>
</comment>
<evidence type="ECO:0000256" key="10">
    <source>
        <dbReference type="ARBA" id="ARBA00023204"/>
    </source>
</evidence>
<dbReference type="GO" id="GO:0005634">
    <property type="term" value="C:nucleus"/>
    <property type="evidence" value="ECO:0007669"/>
    <property type="project" value="UniProtKB-SubCell"/>
</dbReference>
<evidence type="ECO:0000256" key="13">
    <source>
        <dbReference type="ARBA" id="ARBA00047995"/>
    </source>
</evidence>
<dbReference type="GO" id="GO:0016787">
    <property type="term" value="F:hydrolase activity"/>
    <property type="evidence" value="ECO:0007669"/>
    <property type="project" value="UniProtKB-KW"/>
</dbReference>
<accession>A0A150GRD9</accession>
<keyword evidence="8" id="KW-0067">ATP-binding</keyword>
<dbReference type="GO" id="GO:0042555">
    <property type="term" value="C:MCM complex"/>
    <property type="evidence" value="ECO:0007669"/>
    <property type="project" value="TreeGrafter"/>
</dbReference>
<evidence type="ECO:0000256" key="7">
    <source>
        <dbReference type="ARBA" id="ARBA00022806"/>
    </source>
</evidence>
<name>A0A150GRD9_GONPE</name>
<dbReference type="CDD" id="cd22247">
    <property type="entry name" value="MCM8_WHD"/>
    <property type="match status" value="1"/>
</dbReference>
<feature type="domain" description="MCM C-terminal AAA(+) ATPase" evidence="16">
    <location>
        <begin position="409"/>
        <end position="471"/>
    </location>
</feature>
<dbReference type="EMBL" id="LSYV01000010">
    <property type="protein sequence ID" value="KXZ52381.1"/>
    <property type="molecule type" value="Genomic_DNA"/>
</dbReference>
<dbReference type="GO" id="GO:0017116">
    <property type="term" value="F:single-stranded DNA helicase activity"/>
    <property type="evidence" value="ECO:0007669"/>
    <property type="project" value="TreeGrafter"/>
</dbReference>
<dbReference type="SUPFAM" id="SSF50249">
    <property type="entry name" value="Nucleic acid-binding proteins"/>
    <property type="match status" value="1"/>
</dbReference>
<reference evidence="18" key="1">
    <citation type="journal article" date="2016" name="Nat. Commun.">
        <title>The Gonium pectorale genome demonstrates co-option of cell cycle regulation during the evolution of multicellularity.</title>
        <authorList>
            <person name="Hanschen E.R."/>
            <person name="Marriage T.N."/>
            <person name="Ferris P.J."/>
            <person name="Hamaji T."/>
            <person name="Toyoda A."/>
            <person name="Fujiyama A."/>
            <person name="Neme R."/>
            <person name="Noguchi H."/>
            <person name="Minakuchi Y."/>
            <person name="Suzuki M."/>
            <person name="Kawai-Toyooka H."/>
            <person name="Smith D.R."/>
            <person name="Sparks H."/>
            <person name="Anderson J."/>
            <person name="Bakaric R."/>
            <person name="Luria V."/>
            <person name="Karger A."/>
            <person name="Kirschner M.W."/>
            <person name="Durand P.M."/>
            <person name="Michod R.E."/>
            <person name="Nozaki H."/>
            <person name="Olson B.J."/>
        </authorList>
    </citation>
    <scope>NUCLEOTIDE SEQUENCE [LARGE SCALE GENOMIC DNA]</scope>
    <source>
        <strain evidence="18">NIES-2863</strain>
    </source>
</reference>
<dbReference type="FunFam" id="2.20.28.10:FF:000007">
    <property type="entry name" value="DNA helicase MCM8 isoform X1"/>
    <property type="match status" value="1"/>
</dbReference>
<evidence type="ECO:0000256" key="15">
    <source>
        <dbReference type="SAM" id="MobiDB-lite"/>
    </source>
</evidence>
<organism evidence="17 18">
    <name type="scientific">Gonium pectorale</name>
    <name type="common">Green alga</name>
    <dbReference type="NCBI Taxonomy" id="33097"/>
    <lineage>
        <taxon>Eukaryota</taxon>
        <taxon>Viridiplantae</taxon>
        <taxon>Chlorophyta</taxon>
        <taxon>core chlorophytes</taxon>
        <taxon>Chlorophyceae</taxon>
        <taxon>CS clade</taxon>
        <taxon>Chlamydomonadales</taxon>
        <taxon>Volvocaceae</taxon>
        <taxon>Gonium</taxon>
    </lineage>
</organism>
<gene>
    <name evidence="17" type="ORF">GPECTOR_9g425</name>
</gene>
<dbReference type="STRING" id="33097.A0A150GRD9"/>
<evidence type="ECO:0000256" key="6">
    <source>
        <dbReference type="ARBA" id="ARBA00022801"/>
    </source>
</evidence>
<dbReference type="InterPro" id="IPR041562">
    <property type="entry name" value="MCM_lid"/>
</dbReference>
<dbReference type="InterPro" id="IPR027417">
    <property type="entry name" value="P-loop_NTPase"/>
</dbReference>
<feature type="compositionally biased region" description="Gly residues" evidence="15">
    <location>
        <begin position="133"/>
        <end position="143"/>
    </location>
</feature>
<dbReference type="InterPro" id="IPR001208">
    <property type="entry name" value="MCM_dom"/>
</dbReference>
<dbReference type="InterPro" id="IPR056875">
    <property type="entry name" value="MCM8/REC_WHD"/>
</dbReference>
<comment type="catalytic activity">
    <reaction evidence="13">
        <text>ATP + H2O = ADP + phosphate + H(+)</text>
        <dbReference type="Rhea" id="RHEA:13065"/>
        <dbReference type="ChEBI" id="CHEBI:15377"/>
        <dbReference type="ChEBI" id="CHEBI:15378"/>
        <dbReference type="ChEBI" id="CHEBI:30616"/>
        <dbReference type="ChEBI" id="CHEBI:43474"/>
        <dbReference type="ChEBI" id="CHEBI:456216"/>
        <dbReference type="EC" id="3.6.4.12"/>
    </reaction>
</comment>
<evidence type="ECO:0000256" key="11">
    <source>
        <dbReference type="ARBA" id="ARBA00023242"/>
    </source>
</evidence>
<dbReference type="AlphaFoldDB" id="A0A150GRD9"/>
<keyword evidence="18" id="KW-1185">Reference proteome</keyword>
<dbReference type="Proteomes" id="UP000075714">
    <property type="component" value="Unassembled WGS sequence"/>
</dbReference>
<evidence type="ECO:0000313" key="18">
    <source>
        <dbReference type="Proteomes" id="UP000075714"/>
    </source>
</evidence>
<dbReference type="InterPro" id="IPR012340">
    <property type="entry name" value="NA-bd_OB-fold"/>
</dbReference>
<protein>
    <recommendedName>
        <fullName evidence="14">Probable DNA helicase MCM8</fullName>
        <ecNumber evidence="3">3.6.4.12</ecNumber>
    </recommendedName>
    <alternativeName>
        <fullName evidence="12">Minichromosome maintenance 8</fullName>
    </alternativeName>
</protein>
<evidence type="ECO:0000256" key="8">
    <source>
        <dbReference type="ARBA" id="ARBA00022840"/>
    </source>
</evidence>
<evidence type="ECO:0000256" key="3">
    <source>
        <dbReference type="ARBA" id="ARBA00012551"/>
    </source>
</evidence>
<comment type="subcellular location">
    <subcellularLocation>
        <location evidence="1">Nucleus</location>
    </subcellularLocation>
</comment>
<dbReference type="SMART" id="SM00350">
    <property type="entry name" value="MCM"/>
    <property type="match status" value="1"/>
</dbReference>
<evidence type="ECO:0000256" key="5">
    <source>
        <dbReference type="ARBA" id="ARBA00022763"/>
    </source>
</evidence>
<keyword evidence="11" id="KW-0539">Nucleus</keyword>
<keyword evidence="10" id="KW-0234">DNA repair</keyword>
<feature type="region of interest" description="Disordered" evidence="15">
    <location>
        <begin position="123"/>
        <end position="149"/>
    </location>
</feature>
<dbReference type="InterPro" id="IPR033762">
    <property type="entry name" value="MCM_OB"/>
</dbReference>
<dbReference type="GO" id="GO:0005524">
    <property type="term" value="F:ATP binding"/>
    <property type="evidence" value="ECO:0007669"/>
    <property type="project" value="UniProtKB-KW"/>
</dbReference>
<keyword evidence="9" id="KW-0238">DNA-binding</keyword>
<keyword evidence="4" id="KW-0547">Nucleotide-binding</keyword>
<evidence type="ECO:0000256" key="4">
    <source>
        <dbReference type="ARBA" id="ARBA00022741"/>
    </source>
</evidence>
<dbReference type="Pfam" id="PF25051">
    <property type="entry name" value="WHD_MCM8"/>
    <property type="match status" value="1"/>
</dbReference>
<dbReference type="PROSITE" id="PS50051">
    <property type="entry name" value="MCM_2"/>
    <property type="match status" value="1"/>
</dbReference>
<dbReference type="Pfam" id="PF17207">
    <property type="entry name" value="MCM_OB"/>
    <property type="match status" value="1"/>
</dbReference>
<dbReference type="Gene3D" id="2.20.28.10">
    <property type="match status" value="1"/>
</dbReference>
<evidence type="ECO:0000256" key="2">
    <source>
        <dbReference type="ARBA" id="ARBA00008010"/>
    </source>
</evidence>
<proteinExistence type="inferred from homology"/>
<evidence type="ECO:0000256" key="14">
    <source>
        <dbReference type="ARBA" id="ARBA00069556"/>
    </source>
</evidence>
<dbReference type="GO" id="GO:0003697">
    <property type="term" value="F:single-stranded DNA binding"/>
    <property type="evidence" value="ECO:0007669"/>
    <property type="project" value="TreeGrafter"/>
</dbReference>
<dbReference type="Pfam" id="PF17855">
    <property type="entry name" value="MCM_lid"/>
    <property type="match status" value="1"/>
</dbReference>
<sequence length="627" mass="62861">MAAAGGAAGPGPPAAGQQRGAGPPAAWADYFPPNEYTPGDRRVLLINDLLGFFVSGGGHTFLEALRPVGGGMGYALEVDFEALAGRSGLPDLPAAIEGSPLEALGCIAVAAHEAAFAHRRGRLLGSNPSSASPGGGGGAGEEGGPPAPGRIAIRLVNHPASATHIRGLKSSSIGKLVTLRGTVVRMSPVRPLVTSMDFVCAKCGARTRQALQDGVYALPAKCSGEGCRSRTFTPHRSSARCVDWQKIRIQELLGSDKAAEGQVPRSVEVELCGDLVHGAVVGDVVTVVGIVKVMATGDDLGKFAATGGASGGGGGGFGGRGGGGRGGGGGGGGGRGGGGSSLFLMYLEAVSLSCPRQQLMGAAPGMQAPALSDAAGGALLPGGPSSLPSFIAKDLAFVVKFCESYGGDQLRQLVHALCPAIYGHELVKAGLVLALLGGVRKHAGGEGGSGATAGPGGGCRVPVRGDIHLLLARQLESLVRLAEARARAELREVVSREDAEDVVDLVREALYDRFGSDLAAGCTDYRAMSSGGFGGGGGRGSRGGAGGEAARFMAGVRRLAAREGRCVFGSGELTSLANEMALAVRDVGALLEQLNEAGQLLKRGPGQYKVEGVALPAASQGMGGSVA</sequence>
<evidence type="ECO:0000256" key="9">
    <source>
        <dbReference type="ARBA" id="ARBA00023125"/>
    </source>
</evidence>
<comment type="similarity">
    <text evidence="2">Belongs to the MCM family.</text>
</comment>
<feature type="compositionally biased region" description="Low complexity" evidence="15">
    <location>
        <begin position="14"/>
        <end position="26"/>
    </location>
</feature>
<dbReference type="Gene3D" id="3.40.50.300">
    <property type="entry name" value="P-loop containing nucleotide triphosphate hydrolases"/>
    <property type="match status" value="2"/>
</dbReference>
<keyword evidence="7" id="KW-0347">Helicase</keyword>
<dbReference type="InterPro" id="IPR031327">
    <property type="entry name" value="MCM"/>
</dbReference>
<evidence type="ECO:0000256" key="12">
    <source>
        <dbReference type="ARBA" id="ARBA00042306"/>
    </source>
</evidence>